<dbReference type="RefSeq" id="WP_006489483.1">
    <property type="nucleotide sequence ID" value="NC_017934.1"/>
</dbReference>
<evidence type="ECO:0000256" key="3">
    <source>
        <dbReference type="ARBA" id="ARBA00022840"/>
    </source>
</evidence>
<dbReference type="Gene3D" id="3.40.50.300">
    <property type="entry name" value="P-loop containing nucleotide triphosphate hydrolases"/>
    <property type="match status" value="1"/>
</dbReference>
<dbReference type="GO" id="GO:0042941">
    <property type="term" value="P:D-alanine transmembrane transport"/>
    <property type="evidence" value="ECO:0007669"/>
    <property type="project" value="TreeGrafter"/>
</dbReference>
<dbReference type="PANTHER" id="PTHR45772:SF7">
    <property type="entry name" value="AMINO ACID ABC TRANSPORTER ATP-BINDING PROTEIN"/>
    <property type="match status" value="1"/>
</dbReference>
<keyword evidence="1" id="KW-0813">Transport</keyword>
<keyword evidence="2" id="KW-0547">Nucleotide-binding</keyword>
<evidence type="ECO:0000313" key="5">
    <source>
        <dbReference type="EMBL" id="AFK08157.1"/>
    </source>
</evidence>
<dbReference type="Pfam" id="PF12399">
    <property type="entry name" value="BCA_ABC_TP_C"/>
    <property type="match status" value="1"/>
</dbReference>
<dbReference type="InterPro" id="IPR032823">
    <property type="entry name" value="BCA_ABC_TP_C"/>
</dbReference>
<dbReference type="Proteomes" id="UP000002881">
    <property type="component" value="Chromosome"/>
</dbReference>
<dbReference type="GO" id="GO:0015808">
    <property type="term" value="P:L-alanine transport"/>
    <property type="evidence" value="ECO:0007669"/>
    <property type="project" value="TreeGrafter"/>
</dbReference>
<protein>
    <submittedName>
        <fullName evidence="5">ABC-type branched-chain amino acid transport systems, ATPase component</fullName>
    </submittedName>
</protein>
<keyword evidence="6" id="KW-1185">Reference proteome</keyword>
<organism evidence="5 6">
    <name type="scientific">Mesotoga prima MesG1.Ag.4.2</name>
    <dbReference type="NCBI Taxonomy" id="660470"/>
    <lineage>
        <taxon>Bacteria</taxon>
        <taxon>Thermotogati</taxon>
        <taxon>Thermotogota</taxon>
        <taxon>Thermotogae</taxon>
        <taxon>Kosmotogales</taxon>
        <taxon>Kosmotogaceae</taxon>
        <taxon>Mesotoga</taxon>
    </lineage>
</organism>
<dbReference type="SUPFAM" id="SSF52540">
    <property type="entry name" value="P-loop containing nucleoside triphosphate hydrolases"/>
    <property type="match status" value="1"/>
</dbReference>
<dbReference type="InterPro" id="IPR003439">
    <property type="entry name" value="ABC_transporter-like_ATP-bd"/>
</dbReference>
<sequence length="264" mass="29301">MSLLTLENVTMKFGGLTAVKDVTLRVEEGEIFGLIGPNGAGKTTIFNMITGHYKPTDGRILFRENEITALQPDKITRTGIARTFQNIRLFRDLTVLENVMVSQHHTIASNGKAVSWFFKSVTRLGYSEKEREMRNKALELLSVLGLEMLANEKSSALSYGSQRLLEIARAMATGATLLLLDEPAAGMNASETAGLVDTIRRIRDDFGLTVLLIEHDMKLVMGLCERIMVLDHGRTISEGDPAFVQKDVRVIEAYLGREWVTVGK</sequence>
<dbReference type="InterPro" id="IPR027417">
    <property type="entry name" value="P-loop_NTPase"/>
</dbReference>
<evidence type="ECO:0000313" key="6">
    <source>
        <dbReference type="Proteomes" id="UP000002881"/>
    </source>
</evidence>
<keyword evidence="3" id="KW-0067">ATP-binding</keyword>
<dbReference type="KEGG" id="mpg:Theba_2557"/>
<dbReference type="PROSITE" id="PS50893">
    <property type="entry name" value="ABC_TRANSPORTER_2"/>
    <property type="match status" value="1"/>
</dbReference>
<dbReference type="AlphaFoldDB" id="I2F8A4"/>
<evidence type="ECO:0000259" key="4">
    <source>
        <dbReference type="PROSITE" id="PS50893"/>
    </source>
</evidence>
<dbReference type="GO" id="GO:0005304">
    <property type="term" value="F:L-valine transmembrane transporter activity"/>
    <property type="evidence" value="ECO:0007669"/>
    <property type="project" value="TreeGrafter"/>
</dbReference>
<proteinExistence type="predicted"/>
<dbReference type="GeneID" id="87108257"/>
<dbReference type="InterPro" id="IPR003593">
    <property type="entry name" value="AAA+_ATPase"/>
</dbReference>
<dbReference type="SMART" id="SM00382">
    <property type="entry name" value="AAA"/>
    <property type="match status" value="1"/>
</dbReference>
<dbReference type="GO" id="GO:0005886">
    <property type="term" value="C:plasma membrane"/>
    <property type="evidence" value="ECO:0007669"/>
    <property type="project" value="TreeGrafter"/>
</dbReference>
<dbReference type="FunFam" id="3.40.50.300:FF:000421">
    <property type="entry name" value="Branched-chain amino acid ABC transporter ATP-binding protein"/>
    <property type="match status" value="1"/>
</dbReference>
<feature type="domain" description="ABC transporter" evidence="4">
    <location>
        <begin position="4"/>
        <end position="257"/>
    </location>
</feature>
<dbReference type="HOGENOM" id="CLU_000604_1_2_0"/>
<name>I2F8A4_9BACT</name>
<dbReference type="GO" id="GO:0015192">
    <property type="term" value="F:L-phenylalanine transmembrane transporter activity"/>
    <property type="evidence" value="ECO:0007669"/>
    <property type="project" value="TreeGrafter"/>
</dbReference>
<dbReference type="STRING" id="660470.Theba_2557"/>
<dbReference type="eggNOG" id="COG0411">
    <property type="taxonomic scope" value="Bacteria"/>
</dbReference>
<dbReference type="GO" id="GO:0015188">
    <property type="term" value="F:L-isoleucine transmembrane transporter activity"/>
    <property type="evidence" value="ECO:0007669"/>
    <property type="project" value="TreeGrafter"/>
</dbReference>
<gene>
    <name evidence="5" type="ORF">Theba_2557</name>
</gene>
<accession>I2F8A4</accession>
<dbReference type="GO" id="GO:1903805">
    <property type="term" value="P:L-valine import across plasma membrane"/>
    <property type="evidence" value="ECO:0007669"/>
    <property type="project" value="TreeGrafter"/>
</dbReference>
<evidence type="ECO:0000256" key="2">
    <source>
        <dbReference type="ARBA" id="ARBA00022741"/>
    </source>
</evidence>
<dbReference type="Pfam" id="PF00005">
    <property type="entry name" value="ABC_tran"/>
    <property type="match status" value="1"/>
</dbReference>
<dbReference type="GO" id="GO:0016887">
    <property type="term" value="F:ATP hydrolysis activity"/>
    <property type="evidence" value="ECO:0007669"/>
    <property type="project" value="InterPro"/>
</dbReference>
<dbReference type="PANTHER" id="PTHR45772">
    <property type="entry name" value="CONSERVED COMPONENT OF ABC TRANSPORTER FOR NATURAL AMINO ACIDS-RELATED"/>
    <property type="match status" value="1"/>
</dbReference>
<dbReference type="EMBL" id="CP003532">
    <property type="protein sequence ID" value="AFK08157.1"/>
    <property type="molecule type" value="Genomic_DNA"/>
</dbReference>
<dbReference type="GO" id="GO:1903806">
    <property type="term" value="P:L-isoleucine import across plasma membrane"/>
    <property type="evidence" value="ECO:0007669"/>
    <property type="project" value="TreeGrafter"/>
</dbReference>
<dbReference type="GO" id="GO:0005524">
    <property type="term" value="F:ATP binding"/>
    <property type="evidence" value="ECO:0007669"/>
    <property type="project" value="UniProtKB-KW"/>
</dbReference>
<dbReference type="InterPro" id="IPR051120">
    <property type="entry name" value="ABC_AA/LPS_Transport"/>
</dbReference>
<dbReference type="CDD" id="cd03219">
    <property type="entry name" value="ABC_Mj1267_LivG_branched"/>
    <property type="match status" value="1"/>
</dbReference>
<reference evidence="5 6" key="1">
    <citation type="journal article" date="2012" name="Genome Biol. Evol.">
        <title>Genome Sequence of the Mesophilic Thermotogales Bacterium Mesotoga prima MesG1.Ag.4.2 Reveals the Largest Thermotogales Genome To Date.</title>
        <authorList>
            <person name="Zhaxybayeva O."/>
            <person name="Swithers K.S."/>
            <person name="Foght J."/>
            <person name="Green A.G."/>
            <person name="Bruce D."/>
            <person name="Detter C."/>
            <person name="Han S."/>
            <person name="Teshima H."/>
            <person name="Han J."/>
            <person name="Woyke T."/>
            <person name="Pitluck S."/>
            <person name="Nolan M."/>
            <person name="Ivanova N."/>
            <person name="Pati A."/>
            <person name="Land M.L."/>
            <person name="Dlutek M."/>
            <person name="Doolittle W.F."/>
            <person name="Noll K.M."/>
            <person name="Nesbo C.L."/>
        </authorList>
    </citation>
    <scope>NUCLEOTIDE SEQUENCE [LARGE SCALE GENOMIC DNA]</scope>
    <source>
        <strain evidence="6">mesG1.Ag.4.2</strain>
    </source>
</reference>
<evidence type="ECO:0000256" key="1">
    <source>
        <dbReference type="ARBA" id="ARBA00022448"/>
    </source>
</evidence>